<keyword evidence="7" id="KW-0406">Ion transport</keyword>
<evidence type="ECO:0000256" key="6">
    <source>
        <dbReference type="ARBA" id="ARBA00022729"/>
    </source>
</evidence>
<dbReference type="PANTHER" id="PTHR38762">
    <property type="entry name" value="CRYPTIC OUTER MEMBRANE PORIN BGLH-RELATED"/>
    <property type="match status" value="1"/>
</dbReference>
<evidence type="ECO:0000256" key="1">
    <source>
        <dbReference type="ARBA" id="ARBA00004571"/>
    </source>
</evidence>
<dbReference type="GO" id="GO:0009279">
    <property type="term" value="C:cell outer membrane"/>
    <property type="evidence" value="ECO:0007669"/>
    <property type="project" value="UniProtKB-SubCell"/>
</dbReference>
<dbReference type="Pfam" id="PF11471">
    <property type="entry name" value="Sugarporin_N"/>
    <property type="match status" value="1"/>
</dbReference>
<dbReference type="Proteomes" id="UP000017142">
    <property type="component" value="Unassembled WGS sequence"/>
</dbReference>
<dbReference type="AlphaFoldDB" id="A0AAV3K5D7"/>
<proteinExistence type="inferred from homology"/>
<dbReference type="Gene3D" id="2.40.170.10">
    <property type="entry name" value="Porin, LamB type"/>
    <property type="match status" value="1"/>
</dbReference>
<comment type="similarity">
    <text evidence="2">Belongs to the porin LamB (TC 1.B.3) family.</text>
</comment>
<keyword evidence="3" id="KW-0813">Transport</keyword>
<evidence type="ECO:0000256" key="9">
    <source>
        <dbReference type="ARBA" id="ARBA00023136"/>
    </source>
</evidence>
<evidence type="ECO:0000256" key="4">
    <source>
        <dbReference type="ARBA" id="ARBA00022452"/>
    </source>
</evidence>
<organism evidence="14 15">
    <name type="scientific">Dickeya solani D s0432-1</name>
    <dbReference type="NCBI Taxonomy" id="1231725"/>
    <lineage>
        <taxon>Bacteria</taxon>
        <taxon>Pseudomonadati</taxon>
        <taxon>Pseudomonadota</taxon>
        <taxon>Gammaproteobacteria</taxon>
        <taxon>Enterobacterales</taxon>
        <taxon>Pectobacteriaceae</taxon>
        <taxon>Dickeya</taxon>
    </lineage>
</organism>
<feature type="chain" id="PRO_5043551010" evidence="12">
    <location>
        <begin position="24"/>
        <end position="538"/>
    </location>
</feature>
<evidence type="ECO:0000256" key="5">
    <source>
        <dbReference type="ARBA" id="ARBA00022692"/>
    </source>
</evidence>
<dbReference type="Pfam" id="PF02264">
    <property type="entry name" value="LamB"/>
    <property type="match status" value="1"/>
</dbReference>
<keyword evidence="6 12" id="KW-0732">Signal</keyword>
<dbReference type="GO" id="GO:0015288">
    <property type="term" value="F:porin activity"/>
    <property type="evidence" value="ECO:0007669"/>
    <property type="project" value="UniProtKB-KW"/>
</dbReference>
<keyword evidence="10" id="KW-0998">Cell outer membrane</keyword>
<keyword evidence="8" id="KW-0626">Porin</keyword>
<dbReference type="GO" id="GO:0015144">
    <property type="term" value="F:carbohydrate transmembrane transporter activity"/>
    <property type="evidence" value="ECO:0007669"/>
    <property type="project" value="TreeGrafter"/>
</dbReference>
<dbReference type="GO" id="GO:0006811">
    <property type="term" value="P:monoatomic ion transport"/>
    <property type="evidence" value="ECO:0007669"/>
    <property type="project" value="UniProtKB-KW"/>
</dbReference>
<dbReference type="RefSeq" id="WP_022633943.1">
    <property type="nucleotide sequence ID" value="NZ_AMWE01000004.1"/>
</dbReference>
<dbReference type="GeneID" id="43517040"/>
<dbReference type="InterPro" id="IPR050286">
    <property type="entry name" value="G_neg_Bact_CarbUptk_Porin"/>
</dbReference>
<accession>A0AAV3K5D7</accession>
<evidence type="ECO:0000256" key="3">
    <source>
        <dbReference type="ARBA" id="ARBA00022448"/>
    </source>
</evidence>
<evidence type="ECO:0000256" key="12">
    <source>
        <dbReference type="SAM" id="SignalP"/>
    </source>
</evidence>
<keyword evidence="4" id="KW-1134">Transmembrane beta strand</keyword>
<evidence type="ECO:0000313" key="15">
    <source>
        <dbReference type="Proteomes" id="UP000017142"/>
    </source>
</evidence>
<dbReference type="InterPro" id="IPR003192">
    <property type="entry name" value="Porin_LamB"/>
</dbReference>
<gene>
    <name evidence="14" type="ORF">A544_2523</name>
</gene>
<dbReference type="GO" id="GO:0046930">
    <property type="term" value="C:pore complex"/>
    <property type="evidence" value="ECO:0007669"/>
    <property type="project" value="UniProtKB-KW"/>
</dbReference>
<keyword evidence="9" id="KW-0472">Membrane</keyword>
<protein>
    <submittedName>
        <fullName evidence="14">Carbohydrate-specific outer membrane porin in cryptic operon</fullName>
    </submittedName>
</protein>
<comment type="caution">
    <text evidence="14">The sequence shown here is derived from an EMBL/GenBank/DDBJ whole genome shotgun (WGS) entry which is preliminary data.</text>
</comment>
<evidence type="ECO:0000256" key="8">
    <source>
        <dbReference type="ARBA" id="ARBA00023114"/>
    </source>
</evidence>
<dbReference type="EMBL" id="AMWE01000004">
    <property type="protein sequence ID" value="ERO55983.1"/>
    <property type="molecule type" value="Genomic_DNA"/>
</dbReference>
<dbReference type="InterPro" id="IPR036998">
    <property type="entry name" value="Porin_LamB_sf"/>
</dbReference>
<evidence type="ECO:0000256" key="7">
    <source>
        <dbReference type="ARBA" id="ARBA00023065"/>
    </source>
</evidence>
<feature type="signal peptide" evidence="12">
    <location>
        <begin position="1"/>
        <end position="23"/>
    </location>
</feature>
<evidence type="ECO:0000256" key="11">
    <source>
        <dbReference type="SAM" id="Coils"/>
    </source>
</evidence>
<evidence type="ECO:0000313" key="14">
    <source>
        <dbReference type="EMBL" id="ERO55983.1"/>
    </source>
</evidence>
<comment type="subcellular location">
    <subcellularLocation>
        <location evidence="1">Cell outer membrane</location>
        <topology evidence="1">Multi-pass membrane protein</topology>
    </subcellularLocation>
</comment>
<dbReference type="PANTHER" id="PTHR38762:SF1">
    <property type="entry name" value="CRYPTIC OUTER MEMBRANE PORIN BGLH-RELATED"/>
    <property type="match status" value="1"/>
</dbReference>
<sequence length="538" mass="59677">MKIKNSYLVIASLLYPISFISTAAPLTVEQRLAALEKDLQETKQELQRYKEQEKKNKAITLVRDNSVANENNKNNAGSVAKTATPIADNGLSVDNGLSSVAVSSDSRASMTLHELSQYVKEDIGFTYSGYFRSGWATGSQGAPKSWAIGSLGRFGNEHTSWYDLIIKQRVFNKDGKSAYGVIKLDGNVGQSYSGGWFGEDSSNENKLQFSDIYLTTTGFLPFAPEADFWVGKHALPVYEIQMLDWKSNKTDSAAGVGVENIRAGVGSIDVALTREDIDVYNRDLTKYQQMNTNAVEARYKGIPLWNGASLMVLGKYAMANKNDTQKTNEASNNYFPMKDSWLGGVVLRQALPNNGFNEFTAQMANNSIASSLARYAGSSPFVAVNGKYYGDHSGGTALRLISQGEMYLRPDVIMANALVYTRGQDVYSYDTGAHTDFDSVRAVVRPAYIWSNYNQSGVELGYFSQTNKNQAGKYFTESGYKTTLFHTIKVDTSMLASRPEIRFYGTYIRVLDNELDQFTFADSKKNQFTAGVQAEVWW</sequence>
<name>A0AAV3K5D7_9GAMM</name>
<dbReference type="InterPro" id="IPR021570">
    <property type="entry name" value="LamB-type_porin_N_dom"/>
</dbReference>
<feature type="domain" description="LamB-type porin N-terminal" evidence="13">
    <location>
        <begin position="27"/>
        <end position="57"/>
    </location>
</feature>
<evidence type="ECO:0000259" key="13">
    <source>
        <dbReference type="Pfam" id="PF11471"/>
    </source>
</evidence>
<dbReference type="CDD" id="cd01346">
    <property type="entry name" value="Maltoporin-like"/>
    <property type="match status" value="1"/>
</dbReference>
<feature type="coiled-coil region" evidence="11">
    <location>
        <begin position="32"/>
        <end position="59"/>
    </location>
</feature>
<evidence type="ECO:0000256" key="10">
    <source>
        <dbReference type="ARBA" id="ARBA00023237"/>
    </source>
</evidence>
<dbReference type="SUPFAM" id="SSF56935">
    <property type="entry name" value="Porins"/>
    <property type="match status" value="1"/>
</dbReference>
<evidence type="ECO:0000256" key="2">
    <source>
        <dbReference type="ARBA" id="ARBA00007055"/>
    </source>
</evidence>
<keyword evidence="11" id="KW-0175">Coiled coil</keyword>
<keyword evidence="5" id="KW-0812">Transmembrane</keyword>
<reference evidence="15" key="1">
    <citation type="journal article" date="2013" name="Diversity">
        <title>Genome Sequence of Dickeya solani, a New soft Rot Pathogen of Potato, Suggests its Emergence May Be Related to a Novel Combination of Non-Ribosomal Peptide/Polyketide Synthetase Clusters.</title>
        <authorList>
            <person name="Garlant L."/>
            <person name="Koskinen P."/>
            <person name="Rouhiainen L."/>
            <person name="Laine P."/>
            <person name="Paulin L."/>
            <person name="Auvinen P."/>
            <person name="Holm L."/>
            <person name="Pirhonen M."/>
        </authorList>
    </citation>
    <scope>NUCLEOTIDE SEQUENCE [LARGE SCALE GENOMIC DNA]</scope>
    <source>
        <strain evidence="15">D s0432-1</strain>
    </source>
</reference>
<dbReference type="GO" id="GO:0015774">
    <property type="term" value="P:polysaccharide transport"/>
    <property type="evidence" value="ECO:0007669"/>
    <property type="project" value="TreeGrafter"/>
</dbReference>